<evidence type="ECO:0000256" key="1">
    <source>
        <dbReference type="ARBA" id="ARBA00001946"/>
    </source>
</evidence>
<comment type="similarity">
    <text evidence="8">Belongs to the tRNA nucleotidyltransferase/poly(A) polymerase family.</text>
</comment>
<keyword evidence="12" id="KW-1185">Reference proteome</keyword>
<feature type="domain" description="tRNA nucleotidyltransferase/poly(A) polymerase RNA and SrmB- binding" evidence="10">
    <location>
        <begin position="197"/>
        <end position="238"/>
    </location>
</feature>
<evidence type="ECO:0000259" key="10">
    <source>
        <dbReference type="Pfam" id="PF12627"/>
    </source>
</evidence>
<dbReference type="InterPro" id="IPR043519">
    <property type="entry name" value="NT_sf"/>
</dbReference>
<name>A0ABV0BMP2_9HYPH</name>
<keyword evidence="2 8" id="KW-0808">Transferase</keyword>
<reference evidence="11 12" key="1">
    <citation type="submission" date="2024-04" db="EMBL/GenBank/DDBJ databases">
        <title>A novel species isolated from cricket.</title>
        <authorList>
            <person name="Wang H.-C."/>
        </authorList>
    </citation>
    <scope>NUCLEOTIDE SEQUENCE [LARGE SCALE GENOMIC DNA]</scope>
    <source>
        <strain evidence="11 12">WL0021</strain>
    </source>
</reference>
<keyword evidence="4" id="KW-0548">Nucleotidyltransferase</keyword>
<dbReference type="EMBL" id="JBBYXI010000003">
    <property type="protein sequence ID" value="MEN3931087.1"/>
    <property type="molecule type" value="Genomic_DNA"/>
</dbReference>
<sequence length="408" mass="45593">MREAGLPAIKELLALPAVQAVMTVMNGGGEETRLVGGAVRNALMGDKIADIDMATTALPDVVMNRARQAGWKVIPTGIDHGTVTVVVDHIPFEITTLREDIETDGRHAVVRFGRSFEADAIRRDFTMNALSMDISGTLHDYFQGLEDIKHRRVRFIGDAHQRIREDYLRILRFFRFHAVYGRGAPDPEGLLASISGSHGLAQISAERIRVELLKLLAGEGSVSAMEYMADSGILLRILDGVVLLARGRRLPRQAASIEKLAAYAVLVREDADRLRELLRLSNDEQRFLDNYALVLERVESRRDIWEVDDIRRIVVQKSALCVLRVFEALKGEPGRYITPDALTLLERYVSGQEIVPVFPLRGADFLEHGIPKGPEVGRLMERARSLWFEDACPQGEGVSENLLKRVLN</sequence>
<feature type="domain" description="Poly A polymerase head" evidence="9">
    <location>
        <begin position="33"/>
        <end position="154"/>
    </location>
</feature>
<comment type="caution">
    <text evidence="11">The sequence shown here is derived from an EMBL/GenBank/DDBJ whole genome shotgun (WGS) entry which is preliminary data.</text>
</comment>
<comment type="cofactor">
    <cofactor evidence="1">
        <name>Mg(2+)</name>
        <dbReference type="ChEBI" id="CHEBI:18420"/>
    </cofactor>
</comment>
<evidence type="ECO:0000256" key="5">
    <source>
        <dbReference type="ARBA" id="ARBA00022723"/>
    </source>
</evidence>
<evidence type="ECO:0000256" key="4">
    <source>
        <dbReference type="ARBA" id="ARBA00022695"/>
    </source>
</evidence>
<gene>
    <name evidence="11" type="ORF">WJT86_08460</name>
</gene>
<evidence type="ECO:0000256" key="8">
    <source>
        <dbReference type="RuleBase" id="RU003953"/>
    </source>
</evidence>
<dbReference type="InterPro" id="IPR050264">
    <property type="entry name" value="Bact_CCA-adding_enz_type3_sf"/>
</dbReference>
<organism evidence="11 12">
    <name type="scientific">Hohaiivirga grylli</name>
    <dbReference type="NCBI Taxonomy" id="3133970"/>
    <lineage>
        <taxon>Bacteria</taxon>
        <taxon>Pseudomonadati</taxon>
        <taxon>Pseudomonadota</taxon>
        <taxon>Alphaproteobacteria</taxon>
        <taxon>Hyphomicrobiales</taxon>
        <taxon>Methylobacteriaceae</taxon>
        <taxon>Hohaiivirga</taxon>
    </lineage>
</organism>
<evidence type="ECO:0000313" key="11">
    <source>
        <dbReference type="EMBL" id="MEN3931087.1"/>
    </source>
</evidence>
<dbReference type="InterPro" id="IPR032828">
    <property type="entry name" value="PolyA_RNA-bd"/>
</dbReference>
<protein>
    <submittedName>
        <fullName evidence="11">CCA tRNA nucleotidyltransferase</fullName>
    </submittedName>
</protein>
<dbReference type="CDD" id="cd05398">
    <property type="entry name" value="NT_ClassII-CCAase"/>
    <property type="match status" value="1"/>
</dbReference>
<evidence type="ECO:0000256" key="6">
    <source>
        <dbReference type="ARBA" id="ARBA00022741"/>
    </source>
</evidence>
<evidence type="ECO:0000259" key="9">
    <source>
        <dbReference type="Pfam" id="PF01743"/>
    </source>
</evidence>
<evidence type="ECO:0000256" key="2">
    <source>
        <dbReference type="ARBA" id="ARBA00022679"/>
    </source>
</evidence>
<dbReference type="RefSeq" id="WP_346337128.1">
    <property type="nucleotide sequence ID" value="NZ_JBBYXI010000003.1"/>
</dbReference>
<dbReference type="Gene3D" id="3.30.460.10">
    <property type="entry name" value="Beta Polymerase, domain 2"/>
    <property type="match status" value="1"/>
</dbReference>
<dbReference type="SUPFAM" id="SSF81301">
    <property type="entry name" value="Nucleotidyltransferase"/>
    <property type="match status" value="1"/>
</dbReference>
<dbReference type="PANTHER" id="PTHR46173">
    <property type="entry name" value="CCA TRNA NUCLEOTIDYLTRANSFERASE 1, MITOCHONDRIAL"/>
    <property type="match status" value="1"/>
</dbReference>
<keyword evidence="8" id="KW-0694">RNA-binding</keyword>
<dbReference type="SUPFAM" id="SSF81891">
    <property type="entry name" value="Poly A polymerase C-terminal region-like"/>
    <property type="match status" value="1"/>
</dbReference>
<dbReference type="Pfam" id="PF01743">
    <property type="entry name" value="PolyA_pol"/>
    <property type="match status" value="1"/>
</dbReference>
<dbReference type="Proteomes" id="UP001418637">
    <property type="component" value="Unassembled WGS sequence"/>
</dbReference>
<dbReference type="InterPro" id="IPR002646">
    <property type="entry name" value="PolA_pol_head_dom"/>
</dbReference>
<evidence type="ECO:0000313" key="12">
    <source>
        <dbReference type="Proteomes" id="UP001418637"/>
    </source>
</evidence>
<dbReference type="PANTHER" id="PTHR46173:SF1">
    <property type="entry name" value="CCA TRNA NUCLEOTIDYLTRANSFERASE 1, MITOCHONDRIAL"/>
    <property type="match status" value="1"/>
</dbReference>
<dbReference type="Pfam" id="PF12627">
    <property type="entry name" value="PolyA_pol_RNAbd"/>
    <property type="match status" value="1"/>
</dbReference>
<evidence type="ECO:0000256" key="3">
    <source>
        <dbReference type="ARBA" id="ARBA00022694"/>
    </source>
</evidence>
<accession>A0ABV0BMP2</accession>
<proteinExistence type="inferred from homology"/>
<dbReference type="Gene3D" id="1.10.3090.10">
    <property type="entry name" value="cca-adding enzyme, domain 2"/>
    <property type="match status" value="1"/>
</dbReference>
<keyword evidence="5" id="KW-0479">Metal-binding</keyword>
<keyword evidence="6" id="KW-0547">Nucleotide-binding</keyword>
<keyword evidence="7" id="KW-0460">Magnesium</keyword>
<evidence type="ECO:0000256" key="7">
    <source>
        <dbReference type="ARBA" id="ARBA00022842"/>
    </source>
</evidence>
<keyword evidence="3" id="KW-0819">tRNA processing</keyword>